<protein>
    <submittedName>
        <fullName evidence="1">7944_t:CDS:1</fullName>
    </submittedName>
</protein>
<dbReference type="AlphaFoldDB" id="A0A9N9I6S0"/>
<dbReference type="Proteomes" id="UP000789396">
    <property type="component" value="Unassembled WGS sequence"/>
</dbReference>
<evidence type="ECO:0000313" key="1">
    <source>
        <dbReference type="EMBL" id="CAG8721807.1"/>
    </source>
</evidence>
<dbReference type="OrthoDB" id="2425021at2759"/>
<name>A0A9N9I6S0_9GLOM</name>
<gene>
    <name evidence="1" type="ORF">RFULGI_LOCUS11509</name>
</gene>
<comment type="caution">
    <text evidence="1">The sequence shown here is derived from an EMBL/GenBank/DDBJ whole genome shotgun (WGS) entry which is preliminary data.</text>
</comment>
<feature type="non-terminal residue" evidence="1">
    <location>
        <position position="55"/>
    </location>
</feature>
<proteinExistence type="predicted"/>
<evidence type="ECO:0000313" key="2">
    <source>
        <dbReference type="Proteomes" id="UP000789396"/>
    </source>
</evidence>
<accession>A0A9N9I6S0</accession>
<dbReference type="EMBL" id="CAJVPZ010025260">
    <property type="protein sequence ID" value="CAG8721807.1"/>
    <property type="molecule type" value="Genomic_DNA"/>
</dbReference>
<organism evidence="1 2">
    <name type="scientific">Racocetra fulgida</name>
    <dbReference type="NCBI Taxonomy" id="60492"/>
    <lineage>
        <taxon>Eukaryota</taxon>
        <taxon>Fungi</taxon>
        <taxon>Fungi incertae sedis</taxon>
        <taxon>Mucoromycota</taxon>
        <taxon>Glomeromycotina</taxon>
        <taxon>Glomeromycetes</taxon>
        <taxon>Diversisporales</taxon>
        <taxon>Gigasporaceae</taxon>
        <taxon>Racocetra</taxon>
    </lineage>
</organism>
<sequence length="55" mass="6209">MNNSICRAYNKKPYKLIFGGTPYSHSAALDQLLETSVFSKDKIPNEFGLENIQES</sequence>
<reference evidence="1" key="1">
    <citation type="submission" date="2021-06" db="EMBL/GenBank/DDBJ databases">
        <authorList>
            <person name="Kallberg Y."/>
            <person name="Tangrot J."/>
            <person name="Rosling A."/>
        </authorList>
    </citation>
    <scope>NUCLEOTIDE SEQUENCE</scope>
    <source>
        <strain evidence="1">IN212</strain>
    </source>
</reference>
<keyword evidence="2" id="KW-1185">Reference proteome</keyword>